<feature type="compositionally biased region" description="Polar residues" evidence="1">
    <location>
        <begin position="233"/>
        <end position="254"/>
    </location>
</feature>
<evidence type="ECO:0000256" key="2">
    <source>
        <dbReference type="SAM" id="Phobius"/>
    </source>
</evidence>
<feature type="transmembrane region" description="Helical" evidence="2">
    <location>
        <begin position="67"/>
        <end position="92"/>
    </location>
</feature>
<sequence length="1352" mass="151761">MISLALLAGLLLLPRSANALFGATNDTGFWEDFGNNFATDLAPIISLFGEQVTKQFLSESTTVLDTIVFAIGPLGIITAIVSCIRVCGVSFLKSIVGRAREPHGMPEVELCSSTSENVCELWSNGGICRVFGRPKILEFIYRTPNTGSVFYPFYGSPGQVDVTEEPATCGIELTRDVFEHSHPNSSFGTESGDDSDTCSTDSSEDIWEWREIESKEALWTPWSKWLSRKPTRPKTNSQGDSRTSSNPTSRQQPYTRDIELGSISSDRDSVFDSRLVEKGTDINFAPFPNLALNIGVQKTSTSVLNLWMASVFGVLLQISFFGYATWVTWYGPGLYQGRRVSNASLFFTFTIAGTVCIVFGMALCAKLIDDNSKERRFILSHPKKVEKSDAPEHRMFWLQPGGQRIGDQQFDAFAHDEIRTEYITSWKTDTGKPTPHLFVWLAVGLSFVGWAIQFIGLRGQHATVSLYQLCCTVIMSIIRASIRSYRSTTMNRLEHLQITIEGHELDWQTLRFAGDDGGKENEEYPQSSSSDPEIYWAIDSPQFNVSGRVAGSAGWYRAGFRENAVMMVFPEQNALLWSFIWYSETKELSYWSEKGTNVFQHMRELLDQEDGDDTDWGLPNMGAKLMRTRSRLANLTNQPPYQVWEVEVRKTALQLQRVLQNSAEILVASKLLDIDLDSKWIIWSASCQLWGAEAGSVNHPQETPIYFHMMRTSDTWTIDADQLESVLGLWSWTFERWLSESGETLDAKSQQINYKAVSVAEQRKGAINLLLNYWGLQVQEREDVDLPHGRYSNLSIPVAASLRFGKRLPTGAKKGNGSPAILSMDASSSILHLMAQDIFTIFIERVGLLVDSELLDITIRKRKATRHRQLPLVEDLSNLLVSEGLASRSEAIMSIVPALAPDNQFSHPNQIQSTLISQANSLKRQGKFAESEQAIEALVDIESPNRKSRALKTLCEIYRAECRWMSHQPLAFTTRYYCERAVEMDIKMRDPHGSHPNSLENIYNNVIGWIFSHIRANPSLSGYLEYPDTNSVLKSLSHNQEASQQLDEEALADLDLDGDRTWGKAQELALTLDERFNLAESSVDIRKQLLRWAIESDCTGLVEDLWTAERKRSSGGSTFSGRSDELFWAVFLHTNQHNLTWKDGRLASHDIMNTILFLVEVVETPLIKPLQLDGQMDQQWWATSRARNFVEKGYKRYGSVLAAASVGPNGLEVVQLLLDRMTPSDFLDSGYKEAVVAAVEQGSLGTVEYLFSAVGGLTSADTRADSQDWQDLLLLAAQWGLKYCVEQLLGDEEGMENRHVEVALQAARTDLLPHEEWRARGELHCDRDGVISLLEETQVRLGGSRGDVVTAS</sequence>
<feature type="chain" id="PRO_5040425312" evidence="3">
    <location>
        <begin position="20"/>
        <end position="1352"/>
    </location>
</feature>
<feature type="signal peptide" evidence="3">
    <location>
        <begin position="1"/>
        <end position="19"/>
    </location>
</feature>
<reference evidence="4" key="1">
    <citation type="journal article" date="2021" name="Nat. Commun.">
        <title>Genetic determinants of endophytism in the Arabidopsis root mycobiome.</title>
        <authorList>
            <person name="Mesny F."/>
            <person name="Miyauchi S."/>
            <person name="Thiergart T."/>
            <person name="Pickel B."/>
            <person name="Atanasova L."/>
            <person name="Karlsson M."/>
            <person name="Huettel B."/>
            <person name="Barry K.W."/>
            <person name="Haridas S."/>
            <person name="Chen C."/>
            <person name="Bauer D."/>
            <person name="Andreopoulos W."/>
            <person name="Pangilinan J."/>
            <person name="LaButti K."/>
            <person name="Riley R."/>
            <person name="Lipzen A."/>
            <person name="Clum A."/>
            <person name="Drula E."/>
            <person name="Henrissat B."/>
            <person name="Kohler A."/>
            <person name="Grigoriev I.V."/>
            <person name="Martin F.M."/>
            <person name="Hacquard S."/>
        </authorList>
    </citation>
    <scope>NUCLEOTIDE SEQUENCE</scope>
    <source>
        <strain evidence="4">MPI-CAGE-AT-0021</strain>
    </source>
</reference>
<organism evidence="4 5">
    <name type="scientific">Dactylonectria estremocensis</name>
    <dbReference type="NCBI Taxonomy" id="1079267"/>
    <lineage>
        <taxon>Eukaryota</taxon>
        <taxon>Fungi</taxon>
        <taxon>Dikarya</taxon>
        <taxon>Ascomycota</taxon>
        <taxon>Pezizomycotina</taxon>
        <taxon>Sordariomycetes</taxon>
        <taxon>Hypocreomycetidae</taxon>
        <taxon>Hypocreales</taxon>
        <taxon>Nectriaceae</taxon>
        <taxon>Dactylonectria</taxon>
    </lineage>
</organism>
<protein>
    <submittedName>
        <fullName evidence="4">Uncharacterized protein</fullName>
    </submittedName>
</protein>
<evidence type="ECO:0000256" key="3">
    <source>
        <dbReference type="SAM" id="SignalP"/>
    </source>
</evidence>
<proteinExistence type="predicted"/>
<keyword evidence="3" id="KW-0732">Signal</keyword>
<keyword evidence="2" id="KW-1133">Transmembrane helix</keyword>
<feature type="transmembrane region" description="Helical" evidence="2">
    <location>
        <begin position="346"/>
        <end position="368"/>
    </location>
</feature>
<feature type="transmembrane region" description="Helical" evidence="2">
    <location>
        <begin position="437"/>
        <end position="456"/>
    </location>
</feature>
<feature type="region of interest" description="Disordered" evidence="1">
    <location>
        <begin position="182"/>
        <end position="202"/>
    </location>
</feature>
<evidence type="ECO:0000256" key="1">
    <source>
        <dbReference type="SAM" id="MobiDB-lite"/>
    </source>
</evidence>
<feature type="compositionally biased region" description="Acidic residues" evidence="1">
    <location>
        <begin position="191"/>
        <end position="202"/>
    </location>
</feature>
<comment type="caution">
    <text evidence="4">The sequence shown here is derived from an EMBL/GenBank/DDBJ whole genome shotgun (WGS) entry which is preliminary data.</text>
</comment>
<name>A0A9P9FD27_9HYPO</name>
<keyword evidence="5" id="KW-1185">Reference proteome</keyword>
<dbReference type="InterPro" id="IPR036770">
    <property type="entry name" value="Ankyrin_rpt-contain_sf"/>
</dbReference>
<dbReference type="SUPFAM" id="SSF48403">
    <property type="entry name" value="Ankyrin repeat"/>
    <property type="match status" value="1"/>
</dbReference>
<evidence type="ECO:0000313" key="4">
    <source>
        <dbReference type="EMBL" id="KAH7159537.1"/>
    </source>
</evidence>
<feature type="region of interest" description="Disordered" evidence="1">
    <location>
        <begin position="229"/>
        <end position="258"/>
    </location>
</feature>
<evidence type="ECO:0000313" key="5">
    <source>
        <dbReference type="Proteomes" id="UP000717696"/>
    </source>
</evidence>
<keyword evidence="2" id="KW-0472">Membrane</keyword>
<dbReference type="Gene3D" id="1.25.40.20">
    <property type="entry name" value="Ankyrin repeat-containing domain"/>
    <property type="match status" value="1"/>
</dbReference>
<dbReference type="Proteomes" id="UP000717696">
    <property type="component" value="Unassembled WGS sequence"/>
</dbReference>
<keyword evidence="2" id="KW-0812">Transmembrane</keyword>
<dbReference type="OrthoDB" id="7464126at2759"/>
<accession>A0A9P9FD27</accession>
<dbReference type="EMBL" id="JAGMUU010000002">
    <property type="protein sequence ID" value="KAH7159537.1"/>
    <property type="molecule type" value="Genomic_DNA"/>
</dbReference>
<feature type="transmembrane region" description="Helical" evidence="2">
    <location>
        <begin position="306"/>
        <end position="326"/>
    </location>
</feature>
<gene>
    <name evidence="4" type="ORF">B0J13DRAFT_592176</name>
</gene>